<reference evidence="3 4" key="1">
    <citation type="journal article" date="2016" name="Nat. Commun.">
        <title>Thousands of microbial genomes shed light on interconnected biogeochemical processes in an aquifer system.</title>
        <authorList>
            <person name="Anantharaman K."/>
            <person name="Brown C.T."/>
            <person name="Hug L.A."/>
            <person name="Sharon I."/>
            <person name="Castelle C.J."/>
            <person name="Probst A.J."/>
            <person name="Thomas B.C."/>
            <person name="Singh A."/>
            <person name="Wilkins M.J."/>
            <person name="Karaoz U."/>
            <person name="Brodie E.L."/>
            <person name="Williams K.H."/>
            <person name="Hubbard S.S."/>
            <person name="Banfield J.F."/>
        </authorList>
    </citation>
    <scope>NUCLEOTIDE SEQUENCE [LARGE SCALE GENOMIC DNA]</scope>
</reference>
<protein>
    <recommendedName>
        <fullName evidence="5">YqgE/AlgH family protein</fullName>
    </recommendedName>
</protein>
<proteinExistence type="inferred from homology"/>
<evidence type="ECO:0000313" key="4">
    <source>
        <dbReference type="Proteomes" id="UP000178534"/>
    </source>
</evidence>
<comment type="caution">
    <text evidence="3">The sequence shown here is derived from an EMBL/GenBank/DDBJ whole genome shotgun (WGS) entry which is preliminary data.</text>
</comment>
<feature type="signal peptide" evidence="2">
    <location>
        <begin position="1"/>
        <end position="26"/>
    </location>
</feature>
<comment type="similarity">
    <text evidence="1">Belongs to the UPF0301 (AlgH) family.</text>
</comment>
<dbReference type="InterPro" id="IPR003774">
    <property type="entry name" value="AlgH-like"/>
</dbReference>
<feature type="chain" id="PRO_5009582567" description="YqgE/AlgH family protein" evidence="2">
    <location>
        <begin position="27"/>
        <end position="209"/>
    </location>
</feature>
<evidence type="ECO:0008006" key="5">
    <source>
        <dbReference type="Google" id="ProtNLM"/>
    </source>
</evidence>
<evidence type="ECO:0000256" key="2">
    <source>
        <dbReference type="SAM" id="SignalP"/>
    </source>
</evidence>
<evidence type="ECO:0000256" key="1">
    <source>
        <dbReference type="ARBA" id="ARBA00009600"/>
    </source>
</evidence>
<dbReference type="Gene3D" id="3.40.1740.10">
    <property type="entry name" value="VC0467-like"/>
    <property type="match status" value="1"/>
</dbReference>
<dbReference type="Pfam" id="PF02622">
    <property type="entry name" value="DUF179"/>
    <property type="match status" value="1"/>
</dbReference>
<gene>
    <name evidence="3" type="ORF">A2942_00185</name>
</gene>
<keyword evidence="2" id="KW-0732">Signal</keyword>
<dbReference type="PANTHER" id="PTHR30327:SF1">
    <property type="entry name" value="UPF0301 PROTEIN YQGE"/>
    <property type="match status" value="1"/>
</dbReference>
<dbReference type="PANTHER" id="PTHR30327">
    <property type="entry name" value="UNCHARACTERIZED PROTEIN YQGE"/>
    <property type="match status" value="1"/>
</dbReference>
<dbReference type="STRING" id="1798665.A2942_00185"/>
<dbReference type="AlphaFoldDB" id="A0A1G2DG10"/>
<accession>A0A1G2DG10</accession>
<dbReference type="Proteomes" id="UP000178534">
    <property type="component" value="Unassembled WGS sequence"/>
</dbReference>
<dbReference type="SUPFAM" id="SSF143456">
    <property type="entry name" value="VC0467-like"/>
    <property type="match status" value="1"/>
</dbReference>
<dbReference type="EMBL" id="MHLP01000021">
    <property type="protein sequence ID" value="OGZ12516.1"/>
    <property type="molecule type" value="Genomic_DNA"/>
</dbReference>
<evidence type="ECO:0000313" key="3">
    <source>
        <dbReference type="EMBL" id="OGZ12516.1"/>
    </source>
</evidence>
<name>A0A1G2DG10_9BACT</name>
<organism evidence="3 4">
    <name type="scientific">Candidatus Lloydbacteria bacterium RIFCSPLOWO2_01_FULL_50_20</name>
    <dbReference type="NCBI Taxonomy" id="1798665"/>
    <lineage>
        <taxon>Bacteria</taxon>
        <taxon>Candidatus Lloydiibacteriota</taxon>
    </lineage>
</organism>
<dbReference type="GO" id="GO:0005829">
    <property type="term" value="C:cytosol"/>
    <property type="evidence" value="ECO:0007669"/>
    <property type="project" value="TreeGrafter"/>
</dbReference>
<sequence length="209" mass="22555">MNAFRNTIVFALAIALSFAITSYAQTAPDPAQETVMLVAKPQLLHPLYGNSVLIAMPVDGGVHIGFILNKPTKVTLGDAFPDHEPSKKAASTLFLGGPVDVNMLFALVRGSESPGAGSIRFTKDIFLAIAAEMVDKIIESDPGNARFLFGSVIWRPGELEEEIKKGMWNVMEPDSGLLVKKNTSDVWGELNKKFESQPDGDLRGRGVGI</sequence>